<evidence type="ECO:0000313" key="2">
    <source>
        <dbReference type="EMBL" id="TWI25891.1"/>
    </source>
</evidence>
<evidence type="ECO:0000256" key="1">
    <source>
        <dbReference type="SAM" id="Phobius"/>
    </source>
</evidence>
<protein>
    <submittedName>
        <fullName evidence="2">Uncharacterized protein</fullName>
    </submittedName>
</protein>
<keyword evidence="1" id="KW-0472">Membrane</keyword>
<dbReference type="OrthoDB" id="9940527at2"/>
<dbReference type="EMBL" id="VLKR01000001">
    <property type="protein sequence ID" value="TWI25891.1"/>
    <property type="molecule type" value="Genomic_DNA"/>
</dbReference>
<evidence type="ECO:0000313" key="3">
    <source>
        <dbReference type="Proteomes" id="UP000315908"/>
    </source>
</evidence>
<keyword evidence="1" id="KW-0812">Transmembrane</keyword>
<comment type="caution">
    <text evidence="2">The sequence shown here is derived from an EMBL/GenBank/DDBJ whole genome shotgun (WGS) entry which is preliminary data.</text>
</comment>
<sequence length="75" mass="8782">MAQRKPYNPNTKYGRRKLREDHYRRVANMTDDERSKLEANTFGCLLMFIIIGGLIVFFLFGGDGLMRWLGGKHPY</sequence>
<dbReference type="RefSeq" id="WP_145326993.1">
    <property type="nucleotide sequence ID" value="NZ_VLKR01000001.1"/>
</dbReference>
<accession>A0A562N212</accession>
<proteinExistence type="predicted"/>
<dbReference type="Proteomes" id="UP000315908">
    <property type="component" value="Unassembled WGS sequence"/>
</dbReference>
<name>A0A562N212_9SPHI</name>
<gene>
    <name evidence="2" type="ORF">IQ31_00463</name>
</gene>
<keyword evidence="1" id="KW-1133">Transmembrane helix</keyword>
<reference evidence="2 3" key="1">
    <citation type="journal article" date="2015" name="Stand. Genomic Sci.">
        <title>Genomic Encyclopedia of Bacterial and Archaeal Type Strains, Phase III: the genomes of soil and plant-associated and newly described type strains.</title>
        <authorList>
            <person name="Whitman W.B."/>
            <person name="Woyke T."/>
            <person name="Klenk H.P."/>
            <person name="Zhou Y."/>
            <person name="Lilburn T.G."/>
            <person name="Beck B.J."/>
            <person name="De Vos P."/>
            <person name="Vandamme P."/>
            <person name="Eisen J.A."/>
            <person name="Garrity G."/>
            <person name="Hugenholtz P."/>
            <person name="Kyrpides N.C."/>
        </authorList>
    </citation>
    <scope>NUCLEOTIDE SEQUENCE [LARGE SCALE GENOMIC DNA]</scope>
    <source>
        <strain evidence="2 3">CGMCC 1.6855</strain>
    </source>
</reference>
<organism evidence="2 3">
    <name type="scientific">Sphingobacterium siyangense</name>
    <dbReference type="NCBI Taxonomy" id="459529"/>
    <lineage>
        <taxon>Bacteria</taxon>
        <taxon>Pseudomonadati</taxon>
        <taxon>Bacteroidota</taxon>
        <taxon>Sphingobacteriia</taxon>
        <taxon>Sphingobacteriales</taxon>
        <taxon>Sphingobacteriaceae</taxon>
        <taxon>Sphingobacterium</taxon>
    </lineage>
</organism>
<feature type="transmembrane region" description="Helical" evidence="1">
    <location>
        <begin position="39"/>
        <end position="60"/>
    </location>
</feature>
<dbReference type="AlphaFoldDB" id="A0A562N212"/>